<sequence>MTARVEHALNLTRGRLKLWLVFEDDAAVAEARSLIQLKKARNLLALSRSDLEYRHEKAVRQILERYAGHTPPPVETVEEPKPASRRRAASRQPAEAVSG</sequence>
<name>A0ABX7B1B2_9PROT</name>
<reference evidence="2" key="1">
    <citation type="submission" date="2021-02" db="EMBL/GenBank/DDBJ databases">
        <title>Skermanella TT6 skin isolate.</title>
        <authorList>
            <person name="Lee K."/>
            <person name="Ganzorig M."/>
        </authorList>
    </citation>
    <scope>NUCLEOTIDE SEQUENCE</scope>
    <source>
        <strain evidence="2">TT6</strain>
    </source>
</reference>
<accession>A0ABX7B1B2</accession>
<evidence type="ECO:0000313" key="3">
    <source>
        <dbReference type="Proteomes" id="UP000595197"/>
    </source>
</evidence>
<dbReference type="RefSeq" id="WP_201072550.1">
    <property type="nucleotide sequence ID" value="NZ_CP067420.1"/>
</dbReference>
<dbReference type="EMBL" id="CP067420">
    <property type="protein sequence ID" value="QQP88100.1"/>
    <property type="molecule type" value="Genomic_DNA"/>
</dbReference>
<protein>
    <submittedName>
        <fullName evidence="2">Uncharacterized protein</fullName>
    </submittedName>
</protein>
<dbReference type="Proteomes" id="UP000595197">
    <property type="component" value="Chromosome"/>
</dbReference>
<gene>
    <name evidence="2" type="ORF">IGS68_18825</name>
</gene>
<feature type="region of interest" description="Disordered" evidence="1">
    <location>
        <begin position="65"/>
        <end position="99"/>
    </location>
</feature>
<organism evidence="2 3">
    <name type="scientific">Skermanella cutis</name>
    <dbReference type="NCBI Taxonomy" id="2775420"/>
    <lineage>
        <taxon>Bacteria</taxon>
        <taxon>Pseudomonadati</taxon>
        <taxon>Pseudomonadota</taxon>
        <taxon>Alphaproteobacteria</taxon>
        <taxon>Rhodospirillales</taxon>
        <taxon>Azospirillaceae</taxon>
        <taxon>Skermanella</taxon>
    </lineage>
</organism>
<evidence type="ECO:0000256" key="1">
    <source>
        <dbReference type="SAM" id="MobiDB-lite"/>
    </source>
</evidence>
<proteinExistence type="predicted"/>
<evidence type="ECO:0000313" key="2">
    <source>
        <dbReference type="EMBL" id="QQP88100.1"/>
    </source>
</evidence>
<keyword evidence="3" id="KW-1185">Reference proteome</keyword>
<feature type="compositionally biased region" description="Low complexity" evidence="1">
    <location>
        <begin position="90"/>
        <end position="99"/>
    </location>
</feature>